<accession>A0A382BC06</accession>
<sequence>MMDIPGVSLLLYEALHILLLGFIKNHMEDSLSFLILPKFPRKTFAGALLMRQSRPNHTAVNPAYKQLSKSFLSQSP</sequence>
<name>A0A382BC06_9ZZZZ</name>
<reference evidence="1" key="1">
    <citation type="submission" date="2018-05" db="EMBL/GenBank/DDBJ databases">
        <authorList>
            <person name="Lanie J.A."/>
            <person name="Ng W.-L."/>
            <person name="Kazmierczak K.M."/>
            <person name="Andrzejewski T.M."/>
            <person name="Davidsen T.M."/>
            <person name="Wayne K.J."/>
            <person name="Tettelin H."/>
            <person name="Glass J.I."/>
            <person name="Rusch D."/>
            <person name="Podicherti R."/>
            <person name="Tsui H.-C.T."/>
            <person name="Winkler M.E."/>
        </authorList>
    </citation>
    <scope>NUCLEOTIDE SEQUENCE</scope>
</reference>
<proteinExistence type="predicted"/>
<evidence type="ECO:0000313" key="1">
    <source>
        <dbReference type="EMBL" id="SVB11071.1"/>
    </source>
</evidence>
<dbReference type="EMBL" id="UINC01029030">
    <property type="protein sequence ID" value="SVB11071.1"/>
    <property type="molecule type" value="Genomic_DNA"/>
</dbReference>
<gene>
    <name evidence="1" type="ORF">METZ01_LOCUS163925</name>
</gene>
<organism evidence="1">
    <name type="scientific">marine metagenome</name>
    <dbReference type="NCBI Taxonomy" id="408172"/>
    <lineage>
        <taxon>unclassified sequences</taxon>
        <taxon>metagenomes</taxon>
        <taxon>ecological metagenomes</taxon>
    </lineage>
</organism>
<protein>
    <submittedName>
        <fullName evidence="1">Uncharacterized protein</fullName>
    </submittedName>
</protein>
<dbReference type="AlphaFoldDB" id="A0A382BC06"/>